<accession>A0ABD1ZQJ9</accession>
<organism evidence="1 2">
    <name type="scientific">Riccia fluitans</name>
    <dbReference type="NCBI Taxonomy" id="41844"/>
    <lineage>
        <taxon>Eukaryota</taxon>
        <taxon>Viridiplantae</taxon>
        <taxon>Streptophyta</taxon>
        <taxon>Embryophyta</taxon>
        <taxon>Marchantiophyta</taxon>
        <taxon>Marchantiopsida</taxon>
        <taxon>Marchantiidae</taxon>
        <taxon>Marchantiales</taxon>
        <taxon>Ricciaceae</taxon>
        <taxon>Riccia</taxon>
    </lineage>
</organism>
<comment type="caution">
    <text evidence="1">The sequence shown here is derived from an EMBL/GenBank/DDBJ whole genome shotgun (WGS) entry which is preliminary data.</text>
</comment>
<sequence length="147" mass="16234">MGNFSCPGEVLHIVEGLAEAQKKANVAMEQPSMEPKLTAAKLILVKLLVRLQEEHALLAEATDPARKLKAKVFFNESKTNELLVSLAGIQNKKIQEWLVLEVAKALGEKMSMVAHVRELEDMLKMNGPNGTLGLLCQLRSTCRCLLK</sequence>
<evidence type="ECO:0000313" key="2">
    <source>
        <dbReference type="Proteomes" id="UP001605036"/>
    </source>
</evidence>
<name>A0ABD1ZQJ9_9MARC</name>
<gene>
    <name evidence="1" type="ORF">R1flu_021842</name>
</gene>
<evidence type="ECO:0000313" key="1">
    <source>
        <dbReference type="EMBL" id="KAL2653714.1"/>
    </source>
</evidence>
<reference evidence="1 2" key="1">
    <citation type="submission" date="2024-09" db="EMBL/GenBank/DDBJ databases">
        <title>Chromosome-scale assembly of Riccia fluitans.</title>
        <authorList>
            <person name="Paukszto L."/>
            <person name="Sawicki J."/>
            <person name="Karawczyk K."/>
            <person name="Piernik-Szablinska J."/>
            <person name="Szczecinska M."/>
            <person name="Mazdziarz M."/>
        </authorList>
    </citation>
    <scope>NUCLEOTIDE SEQUENCE [LARGE SCALE GENOMIC DNA]</scope>
    <source>
        <strain evidence="1">Rf_01</strain>
        <tissue evidence="1">Aerial parts of the thallus</tissue>
    </source>
</reference>
<dbReference type="Proteomes" id="UP001605036">
    <property type="component" value="Unassembled WGS sequence"/>
</dbReference>
<keyword evidence="2" id="KW-1185">Reference proteome</keyword>
<dbReference type="EMBL" id="JBHFFA010000001">
    <property type="protein sequence ID" value="KAL2653714.1"/>
    <property type="molecule type" value="Genomic_DNA"/>
</dbReference>
<proteinExistence type="predicted"/>
<protein>
    <submittedName>
        <fullName evidence="1">Uncharacterized protein</fullName>
    </submittedName>
</protein>
<dbReference type="AlphaFoldDB" id="A0ABD1ZQJ9"/>